<dbReference type="Proteomes" id="UP000663891">
    <property type="component" value="Unassembled WGS sequence"/>
</dbReference>
<organism evidence="2 4">
    <name type="scientific">Adineta steineri</name>
    <dbReference type="NCBI Taxonomy" id="433720"/>
    <lineage>
        <taxon>Eukaryota</taxon>
        <taxon>Metazoa</taxon>
        <taxon>Spiralia</taxon>
        <taxon>Gnathifera</taxon>
        <taxon>Rotifera</taxon>
        <taxon>Eurotatoria</taxon>
        <taxon>Bdelloidea</taxon>
        <taxon>Adinetida</taxon>
        <taxon>Adinetidae</taxon>
        <taxon>Adineta</taxon>
    </lineage>
</organism>
<reference evidence="2" key="1">
    <citation type="submission" date="2021-02" db="EMBL/GenBank/DDBJ databases">
        <authorList>
            <person name="Nowell W R."/>
        </authorList>
    </citation>
    <scope>NUCLEOTIDE SEQUENCE</scope>
</reference>
<protein>
    <submittedName>
        <fullName evidence="2">Uncharacterized protein</fullName>
    </submittedName>
</protein>
<name>A0A814IEA6_9BILA</name>
<feature type="region of interest" description="Disordered" evidence="1">
    <location>
        <begin position="263"/>
        <end position="291"/>
    </location>
</feature>
<evidence type="ECO:0000313" key="2">
    <source>
        <dbReference type="EMBL" id="CAF1022293.1"/>
    </source>
</evidence>
<sequence>MSISNSDNSSRNMEIPFYQDWYLSFVNKGLTMEQVGLKHVQKQNVKKQKKKYNGNGKLQRYPRKLRGQVMNSTIVSGPTRKNEIIQQNEEDVLNSITNATHFHPGKINNRKINKKIKQDIKRKCIGVNKKKNNQSNERVSVRNDSVDYTVLSNEILNQRTCYKKVKFSDFIQYKNSMATNSEVAIISMDNTDASSSTWSGPYPPTKRDGVVDEHDKPFFYYGHLEDNEYFYKSKLPQEKEKEIIYTVDHLPLFQEARRQWKQSQQSKQVFNGNETDSVGDQFDTDSVPSEE</sequence>
<feature type="compositionally biased region" description="Polar residues" evidence="1">
    <location>
        <begin position="269"/>
        <end position="291"/>
    </location>
</feature>
<dbReference type="EMBL" id="CAJNON010000139">
    <property type="protein sequence ID" value="CAF1022293.1"/>
    <property type="molecule type" value="Genomic_DNA"/>
</dbReference>
<evidence type="ECO:0000256" key="1">
    <source>
        <dbReference type="SAM" id="MobiDB-lite"/>
    </source>
</evidence>
<accession>A0A814IEA6</accession>
<evidence type="ECO:0000313" key="3">
    <source>
        <dbReference type="EMBL" id="CAF3959088.1"/>
    </source>
</evidence>
<dbReference type="Proteomes" id="UP000663881">
    <property type="component" value="Unassembled WGS sequence"/>
</dbReference>
<dbReference type="EMBL" id="CAJOAY010002522">
    <property type="protein sequence ID" value="CAF3959088.1"/>
    <property type="molecule type" value="Genomic_DNA"/>
</dbReference>
<comment type="caution">
    <text evidence="2">The sequence shown here is derived from an EMBL/GenBank/DDBJ whole genome shotgun (WGS) entry which is preliminary data.</text>
</comment>
<evidence type="ECO:0000313" key="4">
    <source>
        <dbReference type="Proteomes" id="UP000663891"/>
    </source>
</evidence>
<gene>
    <name evidence="3" type="ORF">OKA104_LOCUS27423</name>
    <name evidence="2" type="ORF">VCS650_LOCUS15863</name>
</gene>
<dbReference type="AlphaFoldDB" id="A0A814IEA6"/>
<proteinExistence type="predicted"/>